<feature type="compositionally biased region" description="Pro residues" evidence="2">
    <location>
        <begin position="1836"/>
        <end position="1861"/>
    </location>
</feature>
<dbReference type="Proteomes" id="UP000694393">
    <property type="component" value="Unplaced"/>
</dbReference>
<feature type="compositionally biased region" description="Basic and acidic residues" evidence="2">
    <location>
        <begin position="1141"/>
        <end position="1157"/>
    </location>
</feature>
<feature type="compositionally biased region" description="Basic and acidic residues" evidence="2">
    <location>
        <begin position="1380"/>
        <end position="1393"/>
    </location>
</feature>
<evidence type="ECO:0000313" key="4">
    <source>
        <dbReference type="Ensembl" id="ENSPCEP00000007687.1"/>
    </source>
</evidence>
<feature type="compositionally biased region" description="Basic and acidic residues" evidence="2">
    <location>
        <begin position="1083"/>
        <end position="1099"/>
    </location>
</feature>
<accession>A0A8C8VHC9</accession>
<feature type="region of interest" description="Disordered" evidence="2">
    <location>
        <begin position="1831"/>
        <end position="1928"/>
    </location>
</feature>
<dbReference type="InterPro" id="IPR009738">
    <property type="entry name" value="BAT2_N"/>
</dbReference>
<feature type="compositionally biased region" description="Pro residues" evidence="2">
    <location>
        <begin position="122"/>
        <end position="132"/>
    </location>
</feature>
<feature type="compositionally biased region" description="Acidic residues" evidence="2">
    <location>
        <begin position="312"/>
        <end position="323"/>
    </location>
</feature>
<feature type="compositionally biased region" description="Low complexity" evidence="2">
    <location>
        <begin position="619"/>
        <end position="640"/>
    </location>
</feature>
<feature type="compositionally biased region" description="Basic and acidic residues" evidence="2">
    <location>
        <begin position="1001"/>
        <end position="1011"/>
    </location>
</feature>
<proteinExistence type="predicted"/>
<dbReference type="Pfam" id="PF07001">
    <property type="entry name" value="BAT2_N"/>
    <property type="match status" value="1"/>
</dbReference>
<organism evidence="4 5">
    <name type="scientific">Pelusios castaneus</name>
    <name type="common">West African mud turtle</name>
    <dbReference type="NCBI Taxonomy" id="367368"/>
    <lineage>
        <taxon>Eukaryota</taxon>
        <taxon>Metazoa</taxon>
        <taxon>Chordata</taxon>
        <taxon>Craniata</taxon>
        <taxon>Vertebrata</taxon>
        <taxon>Euteleostomi</taxon>
        <taxon>Archelosauria</taxon>
        <taxon>Testudinata</taxon>
        <taxon>Testudines</taxon>
        <taxon>Pleurodira</taxon>
        <taxon>Pelomedusidae</taxon>
        <taxon>Pelusios</taxon>
    </lineage>
</organism>
<feature type="compositionally biased region" description="Pro residues" evidence="2">
    <location>
        <begin position="674"/>
        <end position="683"/>
    </location>
</feature>
<protein>
    <recommendedName>
        <fullName evidence="3">BAT2 N-terminal domain-containing protein</fullName>
    </recommendedName>
</protein>
<dbReference type="Ensembl" id="ENSPCET00000007956.1">
    <property type="protein sequence ID" value="ENSPCEP00000007687.1"/>
    <property type="gene ID" value="ENSPCEG00000006156.1"/>
</dbReference>
<feature type="compositionally biased region" description="Pro residues" evidence="2">
    <location>
        <begin position="253"/>
        <end position="267"/>
    </location>
</feature>
<feature type="compositionally biased region" description="Pro residues" evidence="2">
    <location>
        <begin position="496"/>
        <end position="512"/>
    </location>
</feature>
<name>A0A8C8VHC9_9SAUR</name>
<feature type="compositionally biased region" description="Polar residues" evidence="2">
    <location>
        <begin position="1663"/>
        <end position="1689"/>
    </location>
</feature>
<feature type="compositionally biased region" description="Basic and acidic residues" evidence="2">
    <location>
        <begin position="867"/>
        <end position="891"/>
    </location>
</feature>
<dbReference type="InterPro" id="IPR033184">
    <property type="entry name" value="PRRC2"/>
</dbReference>
<feature type="compositionally biased region" description="Basic and acidic residues" evidence="2">
    <location>
        <begin position="1716"/>
        <end position="1736"/>
    </location>
</feature>
<keyword evidence="5" id="KW-1185">Reference proteome</keyword>
<feature type="region of interest" description="Disordered" evidence="2">
    <location>
        <begin position="2103"/>
        <end position="2197"/>
    </location>
</feature>
<feature type="region of interest" description="Disordered" evidence="2">
    <location>
        <begin position="1"/>
        <end position="21"/>
    </location>
</feature>
<feature type="compositionally biased region" description="Polar residues" evidence="2">
    <location>
        <begin position="2121"/>
        <end position="2138"/>
    </location>
</feature>
<dbReference type="PANTHER" id="PTHR14038">
    <property type="entry name" value="BAT2 HLA-B-ASSOCIATED TRANSCRIPT 2"/>
    <property type="match status" value="1"/>
</dbReference>
<evidence type="ECO:0000256" key="2">
    <source>
        <dbReference type="SAM" id="MobiDB-lite"/>
    </source>
</evidence>
<feature type="compositionally biased region" description="Acidic residues" evidence="2">
    <location>
        <begin position="342"/>
        <end position="353"/>
    </location>
</feature>
<reference evidence="4" key="1">
    <citation type="submission" date="2025-08" db="UniProtKB">
        <authorList>
            <consortium name="Ensembl"/>
        </authorList>
    </citation>
    <scope>IDENTIFICATION</scope>
</reference>
<feature type="compositionally biased region" description="Basic and acidic residues" evidence="2">
    <location>
        <begin position="1313"/>
        <end position="1329"/>
    </location>
</feature>
<feature type="region of interest" description="Disordered" evidence="2">
    <location>
        <begin position="49"/>
        <end position="703"/>
    </location>
</feature>
<feature type="compositionally biased region" description="Low complexity" evidence="2">
    <location>
        <begin position="653"/>
        <end position="673"/>
    </location>
</feature>
<feature type="compositionally biased region" description="Gly residues" evidence="2">
    <location>
        <begin position="1453"/>
        <end position="1468"/>
    </location>
</feature>
<evidence type="ECO:0000313" key="5">
    <source>
        <dbReference type="Proteomes" id="UP000694393"/>
    </source>
</evidence>
<feature type="compositionally biased region" description="Basic and acidic residues" evidence="2">
    <location>
        <begin position="752"/>
        <end position="764"/>
    </location>
</feature>
<keyword evidence="1" id="KW-0597">Phosphoprotein</keyword>
<feature type="compositionally biased region" description="Basic and acidic residues" evidence="2">
    <location>
        <begin position="178"/>
        <end position="189"/>
    </location>
</feature>
<feature type="compositionally biased region" description="Pro residues" evidence="2">
    <location>
        <begin position="1535"/>
        <end position="1548"/>
    </location>
</feature>
<feature type="compositionally biased region" description="Polar residues" evidence="2">
    <location>
        <begin position="1877"/>
        <end position="1898"/>
    </location>
</feature>
<evidence type="ECO:0000259" key="3">
    <source>
        <dbReference type="Pfam" id="PF07001"/>
    </source>
</evidence>
<feature type="compositionally biased region" description="Basic and acidic residues" evidence="2">
    <location>
        <begin position="456"/>
        <end position="495"/>
    </location>
</feature>
<feature type="compositionally biased region" description="Polar residues" evidence="2">
    <location>
        <begin position="1357"/>
        <end position="1366"/>
    </location>
</feature>
<feature type="compositionally biased region" description="Basic and acidic residues" evidence="2">
    <location>
        <begin position="906"/>
        <end position="947"/>
    </location>
</feature>
<feature type="compositionally biased region" description="Low complexity" evidence="2">
    <location>
        <begin position="110"/>
        <end position="121"/>
    </location>
</feature>
<evidence type="ECO:0000256" key="1">
    <source>
        <dbReference type="ARBA" id="ARBA00022553"/>
    </source>
</evidence>
<feature type="compositionally biased region" description="Basic and acidic residues" evidence="2">
    <location>
        <begin position="366"/>
        <end position="378"/>
    </location>
</feature>
<feature type="compositionally biased region" description="Basic and acidic residues" evidence="2">
    <location>
        <begin position="328"/>
        <end position="341"/>
    </location>
</feature>
<feature type="compositionally biased region" description="Gly residues" evidence="2">
    <location>
        <begin position="1072"/>
        <end position="1081"/>
    </location>
</feature>
<feature type="compositionally biased region" description="Pro residues" evidence="2">
    <location>
        <begin position="398"/>
        <end position="413"/>
    </location>
</feature>
<reference evidence="4" key="2">
    <citation type="submission" date="2025-09" db="UniProtKB">
        <authorList>
            <consortium name="Ensembl"/>
        </authorList>
    </citation>
    <scope>IDENTIFICATION</scope>
</reference>
<feature type="region of interest" description="Disordered" evidence="2">
    <location>
        <begin position="720"/>
        <end position="1815"/>
    </location>
</feature>
<sequence length="2197" mass="235185">MSDRLGQTAKGKDGKKYSSLNLFDTYKGKSLEIQKPTVAPRHGLQSLGKVAIARRMPPPANLPSLKAENKGNDPNVSLVPKDGTGWASKQDQPDPKSTDASTPQPPESQSPPASQTSASNPPKRPPTAPENPPIVASAVKSWAQASVTHGAQGDGGKGSSLLSRFSREEFPTLQAAGDQDKAGKERDTTDASYGPGPNLRPQNATSWRDGGGRGTDGEVPEEPPGAPDGRAGVGMQPSAPPHFPPYRGMMPPFMYPPYLPFPPPYGPQGPYRYPTPEAQRFSRLAGPRPPQPSQRVPEPVSRPPVLKQDDLKEFDELDQENDEGWAGAHEEVDYTEKLKFSDEEDGKESDEEGAEKQQDGEGPAPEGKKASSPKEEQPPIKTAWAEGSRPPDGAKEPPAAPAPRPPPPPPPPNRGSFPERPMRPPPPEDEDEAWRQRRKQSSSEISAAVERARRRREQEERRMQEERRAACAEKLKRLDEKFGAPDKHLKAEPPKEAPAPPPAPAPVTPSPPAATTVAAPPVPAAPEEKRDQEEPEPAPASKPRSGSSSSSLDTGPAEPPVIPTPKEVPEVVEEPVVVPAAPAPPAMPKTEPKGETVVPLRQVPPAQPLGYSKYQKSLPPRFQRQQQEQLLKQWQQQHGQPPAPAPPQQVTTASLAGLGPSPSSVPPQGAGQPQAPPPPPQVPPKAMYPGSMGRPPPMPQMNFDPRWMMIPPYMDPRLMQGRPPMDFYPPGVHPSGLLSRERSDSGGSGSEPFERHPQLLRERGTPPGDPKLAWGGDVFAASAADPRPLASPLRQPDDDEKGLRSETPPVRLREASTPQTYVGSYPAFTENGAPAALHRFPGDDPRPGGPWPANLALPPNTTAELARNGRPEPQRKLDEEPPAAEEPKEPGRGPGFKEPPPALKKAPKEEPALPPKEEALRRAERPSRQLHDFHRPPRREAKTETRWGPRPGSSRRVDEPVGGEKPPRRAGPIKKPAPHKEEAEEPRPKPKEGAEVPGPKEPPKTSKEPRAKALVNGGVVGPPKEQQGTLSPTRRRRECPYERGGSGYLGRGRARGRGEYFARGRGFRGAYSGRGRGGGGRGRSREFRSYREPFYRLEEGPGPAGTGGGARPRNTSETRSEGSEYEEIPKRRRQRGSETGSETHESASDVTHSDKEAAPPPLVPQPIKGERQRGAAPLPAAPLPRFADKIPPRLSEPGARGGRIFTPRGVPSRRGRGGGRPPAGTWSPPAKPSLGKKPEKLESEATSDSPSQEKAVPGPTLPAPEESPGFQVPPKHLGPPPNGVTDRSFERPPRRRRHGRSQQQDKPPRFRRLKQERENAARLNGEQRAHMGGPVYSCPPAPTEEAAARRIAGTKSPDLSNQNSDQANEEWETASESSDFAERRGGGPGEKEPGGPPPQAFLKGASTSGAPTLGGRAACSDLSLAQRKELSKRSFSSQRPGMDRQNRRTNPGPGSGGKAGGRGGASGGRGDKRSWPSPRNRRPAEERPPGLSLPPAPTTSAVYRLDRVVPSDPAGIRQALAEIGSRQGSRTKQPPHVPASGPAPPFRPHPGAYDTEPPFLAKSQLLPSNAQPLVDTPLPKRRERPHKQEDPVGYSHSHSFPGPTQEPPGSHLDQRGSNSSSEGLAPHIWSRMQASAPRKSYQPRSMEPWMDPLNTFDDVACTEMSQSDSGVDLSSDSQVSSATCSQRSSPDGGLTATPEPGVGGKHGPEPGAPGVEPKEQGRRPPPRDTGPPRDAKVCSPPPIPAGPGPIGAQRPQRTEKARESMGGSELGPEPAAPGPLIQFGASNKDADLGLPVSERGKQALEPPPALPSAIPEGLVATPRDWELLLPTRLPTAPQPGPGRPCEPRALPPGPAACPPAEPSAFSGERRPYPELFYSSQPTVAQQVPSASIESQLSGSFRPGTPSLHPYRSQPLYLQPSPAPGSPAAPVLPGSALLSGVALKGQYVEFSALPAADLAKLPAAGLLYQAAPPFLYSPPFCGSQLGPDQPLLQMRQELSPPSDFYPGPLPQASQSSFLQAPGPAQQMLLPVVESQLPPVVNFSSLQQGAPAAPPPLPLVPVAPALRPPGQLAGRLLPSAVRAFPHGMGRTELHPREMKPFPEYRKLSSPGGRAPAGGRVFTGSFSPRLQAPGSSYSGATRNLRPASCPVVSQSDVLHWPPRPWQRHPLAREGPPVHRPDLSCRPHQSDKQEPGRAPQP</sequence>
<dbReference type="GO" id="GO:0030154">
    <property type="term" value="P:cell differentiation"/>
    <property type="evidence" value="ECO:0007669"/>
    <property type="project" value="TreeGrafter"/>
</dbReference>
<feature type="domain" description="BAT2 N-terminal" evidence="3">
    <location>
        <begin position="1"/>
        <end position="188"/>
    </location>
</feature>
<feature type="compositionally biased region" description="Basic and acidic residues" evidence="2">
    <location>
        <begin position="2172"/>
        <end position="2191"/>
    </location>
</feature>
<feature type="compositionally biased region" description="Basic and acidic residues" evidence="2">
    <location>
        <begin position="978"/>
        <end position="994"/>
    </location>
</feature>
<dbReference type="PANTHER" id="PTHR14038:SF5">
    <property type="entry name" value="PROTEIN PRRC2A"/>
    <property type="match status" value="1"/>
</dbReference>